<dbReference type="PANTHER" id="PTHR45689">
    <property type="entry name" value="I[[H]] CHANNEL, ISOFORM E"/>
    <property type="match status" value="1"/>
</dbReference>
<proteinExistence type="predicted"/>
<accession>A0A109CSL6</accession>
<dbReference type="Proteomes" id="UP000436911">
    <property type="component" value="Unassembled WGS sequence"/>
</dbReference>
<dbReference type="InterPro" id="IPR051413">
    <property type="entry name" value="K/Na_HCN_channel"/>
</dbReference>
<dbReference type="Proteomes" id="UP000436692">
    <property type="component" value="Unassembled WGS sequence"/>
</dbReference>
<dbReference type="EMBL" id="QUSG01000015">
    <property type="protein sequence ID" value="KAA3523683.1"/>
    <property type="molecule type" value="Genomic_DNA"/>
</dbReference>
<dbReference type="Pfam" id="PF00027">
    <property type="entry name" value="cNMP_binding"/>
    <property type="match status" value="1"/>
</dbReference>
<dbReference type="EMBL" id="WPHM01000010">
    <property type="protein sequence ID" value="MUZ59332.1"/>
    <property type="molecule type" value="Genomic_DNA"/>
</dbReference>
<dbReference type="OrthoDB" id="3525895at2"/>
<reference evidence="4 5" key="2">
    <citation type="submission" date="2019-12" db="EMBL/GenBank/DDBJ databases">
        <title>Whole-genome sequencing of Allorhizobium vitis.</title>
        <authorList>
            <person name="Gan H.M."/>
            <person name="Szegedi E."/>
            <person name="Burr T."/>
            <person name="Savka M.A."/>
        </authorList>
    </citation>
    <scope>NUCLEOTIDE SEQUENCE [LARGE SCALE GENOMIC DNA]</scope>
    <source>
        <strain evidence="4 5">CG989</strain>
    </source>
</reference>
<dbReference type="InterPro" id="IPR014710">
    <property type="entry name" value="RmlC-like_jellyroll"/>
</dbReference>
<dbReference type="RefSeq" id="WP_060718407.1">
    <property type="nucleotide sequence ID" value="NZ_CP055265.1"/>
</dbReference>
<evidence type="ECO:0000313" key="4">
    <source>
        <dbReference type="EMBL" id="MUZ59332.1"/>
    </source>
</evidence>
<dbReference type="AlphaFoldDB" id="A0A109CSL6"/>
<sequence length="154" mass="17122">MLLRDEVQLLRNIPYFKHVDPCKLKLLAFASQRATYNTGDILFRQGDGGDAAYVILSGKVDLLSDMPTGQVRIGEADSKSIIGEMSLLCQGPRRMTARAATDVETLRIAKDCLGKVMADSPRMSMEFSRALAERLRAMTTELDTVRLRQLSLVD</sequence>
<evidence type="ECO:0000313" key="6">
    <source>
        <dbReference type="Proteomes" id="UP000436911"/>
    </source>
</evidence>
<dbReference type="EMBL" id="QUSG01000014">
    <property type="protein sequence ID" value="KAA3524193.1"/>
    <property type="molecule type" value="Genomic_DNA"/>
</dbReference>
<dbReference type="GeneID" id="60683404"/>
<reference evidence="3 6" key="1">
    <citation type="submission" date="2018-08" db="EMBL/GenBank/DDBJ databases">
        <title>Genome sequencing of Agrobacterium vitis strain ICMP 10754.</title>
        <authorList>
            <person name="Visnovsky S.B."/>
            <person name="Pitman A.R."/>
        </authorList>
    </citation>
    <scope>NUCLEOTIDE SEQUENCE [LARGE SCALE GENOMIC DNA]</scope>
    <source>
        <strain evidence="3 6">ICMP 10754</strain>
    </source>
</reference>
<dbReference type="PRINTS" id="PR00103">
    <property type="entry name" value="CAMPKINASE"/>
</dbReference>
<comment type="caution">
    <text evidence="3">The sequence shown here is derived from an EMBL/GenBank/DDBJ whole genome shotgun (WGS) entry which is preliminary data.</text>
</comment>
<organism evidence="3 6">
    <name type="scientific">Agrobacterium vitis</name>
    <name type="common">Rhizobium vitis</name>
    <dbReference type="NCBI Taxonomy" id="373"/>
    <lineage>
        <taxon>Bacteria</taxon>
        <taxon>Pseudomonadati</taxon>
        <taxon>Pseudomonadota</taxon>
        <taxon>Alphaproteobacteria</taxon>
        <taxon>Hyphomicrobiales</taxon>
        <taxon>Rhizobiaceae</taxon>
        <taxon>Rhizobium/Agrobacterium group</taxon>
        <taxon>Agrobacterium</taxon>
    </lineage>
</organism>
<dbReference type="PROSITE" id="PS50042">
    <property type="entry name" value="CNMP_BINDING_3"/>
    <property type="match status" value="1"/>
</dbReference>
<dbReference type="CDD" id="cd00038">
    <property type="entry name" value="CAP_ED"/>
    <property type="match status" value="1"/>
</dbReference>
<dbReference type="InterPro" id="IPR018490">
    <property type="entry name" value="cNMP-bd_dom_sf"/>
</dbReference>
<dbReference type="Gene3D" id="2.60.120.10">
    <property type="entry name" value="Jelly Rolls"/>
    <property type="match status" value="1"/>
</dbReference>
<dbReference type="SUPFAM" id="SSF51206">
    <property type="entry name" value="cAMP-binding domain-like"/>
    <property type="match status" value="1"/>
</dbReference>
<feature type="domain" description="Cyclic nucleotide-binding" evidence="1">
    <location>
        <begin position="15"/>
        <end position="134"/>
    </location>
</feature>
<evidence type="ECO:0000259" key="1">
    <source>
        <dbReference type="PROSITE" id="PS50042"/>
    </source>
</evidence>
<dbReference type="GO" id="GO:0005249">
    <property type="term" value="F:voltage-gated potassium channel activity"/>
    <property type="evidence" value="ECO:0007669"/>
    <property type="project" value="TreeGrafter"/>
</dbReference>
<evidence type="ECO:0000313" key="5">
    <source>
        <dbReference type="Proteomes" id="UP000436692"/>
    </source>
</evidence>
<dbReference type="GO" id="GO:0098855">
    <property type="term" value="C:HCN channel complex"/>
    <property type="evidence" value="ECO:0007669"/>
    <property type="project" value="TreeGrafter"/>
</dbReference>
<protein>
    <submittedName>
        <fullName evidence="3">Crp/Fnr family transcriptional regulator</fullName>
    </submittedName>
    <submittedName>
        <fullName evidence="4">Cyclic nucleotide-binding domain-containing protein</fullName>
    </submittedName>
</protein>
<gene>
    <name evidence="3" type="ORF">DXT89_19675</name>
    <name evidence="2" type="ORF">DXT89_19730</name>
    <name evidence="4" type="ORF">GOZ95_17970</name>
</gene>
<dbReference type="InterPro" id="IPR000595">
    <property type="entry name" value="cNMP-bd_dom"/>
</dbReference>
<name>A0A109CSL6_AGRVI</name>
<dbReference type="GO" id="GO:0003254">
    <property type="term" value="P:regulation of membrane depolarization"/>
    <property type="evidence" value="ECO:0007669"/>
    <property type="project" value="TreeGrafter"/>
</dbReference>
<evidence type="ECO:0000313" key="3">
    <source>
        <dbReference type="EMBL" id="KAA3524193.1"/>
    </source>
</evidence>
<dbReference type="GO" id="GO:0035725">
    <property type="term" value="P:sodium ion transmembrane transport"/>
    <property type="evidence" value="ECO:0007669"/>
    <property type="project" value="TreeGrafter"/>
</dbReference>
<evidence type="ECO:0000313" key="2">
    <source>
        <dbReference type="EMBL" id="KAA3523683.1"/>
    </source>
</evidence>
<dbReference type="SMART" id="SM00100">
    <property type="entry name" value="cNMP"/>
    <property type="match status" value="1"/>
</dbReference>
<dbReference type="PANTHER" id="PTHR45689:SF5">
    <property type="entry name" value="I[[H]] CHANNEL, ISOFORM E"/>
    <property type="match status" value="1"/>
</dbReference>